<evidence type="ECO:0000313" key="3">
    <source>
        <dbReference type="EMBL" id="KAE8249137.1"/>
    </source>
</evidence>
<dbReference type="Pfam" id="PF20434">
    <property type="entry name" value="BD-FAE"/>
    <property type="match status" value="1"/>
</dbReference>
<name>A0A8X7SY80_9BASI</name>
<evidence type="ECO:0000313" key="4">
    <source>
        <dbReference type="Proteomes" id="UP000077684"/>
    </source>
</evidence>
<reference evidence="3" key="1">
    <citation type="submission" date="2016-04" db="EMBL/GenBank/DDBJ databases">
        <authorList>
            <person name="Nguyen H.D."/>
            <person name="Samba Siva P."/>
            <person name="Cullis J."/>
            <person name="Levesque C.A."/>
            <person name="Hambleton S."/>
        </authorList>
    </citation>
    <scope>NUCLEOTIDE SEQUENCE</scope>
    <source>
        <strain evidence="3">DAOMC 236426</strain>
    </source>
</reference>
<reference evidence="3" key="2">
    <citation type="journal article" date="2019" name="IMA Fungus">
        <title>Genome sequencing and comparison of five Tilletia species to identify candidate genes for the detection of regulated species infecting wheat.</title>
        <authorList>
            <person name="Nguyen H.D.T."/>
            <person name="Sultana T."/>
            <person name="Kesanakurti P."/>
            <person name="Hambleton S."/>
        </authorList>
    </citation>
    <scope>NUCLEOTIDE SEQUENCE</scope>
    <source>
        <strain evidence="3">DAOMC 236426</strain>
    </source>
</reference>
<sequence length="341" mass="37862">MLNPPRQLLKIPYLPDGGGHVLAQQTVDLFLPHPSESPPRLLISIHGGAWRAGDNEELHPLALNLATPSSDAAKSPIAVALINYRLSPYPDQREKTGPVSHPAHIEDVHAALRYLLIDRPTRHPDEYQTEGVILSGHSVGAWLVAASMLDPPSSPSSTHPTSASSLDPVPVHRPLHPSSLRAHIHAYVLLDGIYDIDALLDEYSSVEAYATFVGQAFDPPQFLPAEIPTHGRYQPASIRTWVLADQYAYSTPASSSNTHLSQARDERTRDPLPRIRIVHSRKDELLSLAQPELAWSYLHQLLSTQTDHPSKWIQTDYDSITTGHFDMLPTQELANYFRAQF</sequence>
<dbReference type="EMBL" id="LWDE02000302">
    <property type="protein sequence ID" value="KAE8249137.1"/>
    <property type="molecule type" value="Genomic_DNA"/>
</dbReference>
<organism evidence="3 4">
    <name type="scientific">Tilletia controversa</name>
    <name type="common">dwarf bunt fungus</name>
    <dbReference type="NCBI Taxonomy" id="13291"/>
    <lineage>
        <taxon>Eukaryota</taxon>
        <taxon>Fungi</taxon>
        <taxon>Dikarya</taxon>
        <taxon>Basidiomycota</taxon>
        <taxon>Ustilaginomycotina</taxon>
        <taxon>Exobasidiomycetes</taxon>
        <taxon>Tilletiales</taxon>
        <taxon>Tilletiaceae</taxon>
        <taxon>Tilletia</taxon>
    </lineage>
</organism>
<dbReference type="Proteomes" id="UP000077684">
    <property type="component" value="Unassembled WGS sequence"/>
</dbReference>
<dbReference type="GO" id="GO:0016787">
    <property type="term" value="F:hydrolase activity"/>
    <property type="evidence" value="ECO:0007669"/>
    <property type="project" value="UniProtKB-KW"/>
</dbReference>
<comment type="caution">
    <text evidence="3">The sequence shown here is derived from an EMBL/GenBank/DDBJ whole genome shotgun (WGS) entry which is preliminary data.</text>
</comment>
<accession>A0A8X7SY80</accession>
<protein>
    <recommendedName>
        <fullName evidence="2">BD-FAE-like domain-containing protein</fullName>
    </recommendedName>
</protein>
<keyword evidence="1" id="KW-0378">Hydrolase</keyword>
<proteinExistence type="predicted"/>
<dbReference type="InterPro" id="IPR049492">
    <property type="entry name" value="BD-FAE-like_dom"/>
</dbReference>
<dbReference type="AlphaFoldDB" id="A0A8X7SY80"/>
<dbReference type="PANTHER" id="PTHR48081:SF33">
    <property type="entry name" value="KYNURENINE FORMAMIDASE"/>
    <property type="match status" value="1"/>
</dbReference>
<evidence type="ECO:0000256" key="1">
    <source>
        <dbReference type="ARBA" id="ARBA00022801"/>
    </source>
</evidence>
<feature type="domain" description="BD-FAE-like" evidence="2">
    <location>
        <begin position="28"/>
        <end position="145"/>
    </location>
</feature>
<dbReference type="InterPro" id="IPR029058">
    <property type="entry name" value="AB_hydrolase_fold"/>
</dbReference>
<evidence type="ECO:0000259" key="2">
    <source>
        <dbReference type="Pfam" id="PF20434"/>
    </source>
</evidence>
<dbReference type="SUPFAM" id="SSF53474">
    <property type="entry name" value="alpha/beta-Hydrolases"/>
    <property type="match status" value="1"/>
</dbReference>
<dbReference type="Gene3D" id="3.40.50.1820">
    <property type="entry name" value="alpha/beta hydrolase"/>
    <property type="match status" value="1"/>
</dbReference>
<gene>
    <name evidence="3" type="ORF">A4X06_0g3370</name>
</gene>
<keyword evidence="4" id="KW-1185">Reference proteome</keyword>
<dbReference type="PANTHER" id="PTHR48081">
    <property type="entry name" value="AB HYDROLASE SUPERFAMILY PROTEIN C4A8.06C"/>
    <property type="match status" value="1"/>
</dbReference>
<dbReference type="InterPro" id="IPR050300">
    <property type="entry name" value="GDXG_lipolytic_enzyme"/>
</dbReference>